<dbReference type="AlphaFoldDB" id="A0A2P2QB06"/>
<reference evidence="1" key="1">
    <citation type="submission" date="2018-02" db="EMBL/GenBank/DDBJ databases">
        <title>Rhizophora mucronata_Transcriptome.</title>
        <authorList>
            <person name="Meera S.P."/>
            <person name="Sreeshan A."/>
            <person name="Augustine A."/>
        </authorList>
    </citation>
    <scope>NUCLEOTIDE SEQUENCE</scope>
    <source>
        <tissue evidence="1">Leaf</tissue>
    </source>
</reference>
<accession>A0A2P2QB06</accession>
<sequence length="44" mass="5162">MEVINDDHHLICKQSHILYVDAIFSCRLNPEPPLTHNRCRDSET</sequence>
<evidence type="ECO:0000313" key="1">
    <source>
        <dbReference type="EMBL" id="MBX64176.1"/>
    </source>
</evidence>
<organism evidence="1">
    <name type="scientific">Rhizophora mucronata</name>
    <name type="common">Asiatic mangrove</name>
    <dbReference type="NCBI Taxonomy" id="61149"/>
    <lineage>
        <taxon>Eukaryota</taxon>
        <taxon>Viridiplantae</taxon>
        <taxon>Streptophyta</taxon>
        <taxon>Embryophyta</taxon>
        <taxon>Tracheophyta</taxon>
        <taxon>Spermatophyta</taxon>
        <taxon>Magnoliopsida</taxon>
        <taxon>eudicotyledons</taxon>
        <taxon>Gunneridae</taxon>
        <taxon>Pentapetalae</taxon>
        <taxon>rosids</taxon>
        <taxon>fabids</taxon>
        <taxon>Malpighiales</taxon>
        <taxon>Rhizophoraceae</taxon>
        <taxon>Rhizophora</taxon>
    </lineage>
</organism>
<name>A0A2P2QB06_RHIMU</name>
<dbReference type="EMBL" id="GGEC01083692">
    <property type="protein sequence ID" value="MBX64176.1"/>
    <property type="molecule type" value="Transcribed_RNA"/>
</dbReference>
<protein>
    <submittedName>
        <fullName evidence="1">Uncharacterized protein</fullName>
    </submittedName>
</protein>
<proteinExistence type="predicted"/>